<dbReference type="GO" id="GO:0071555">
    <property type="term" value="P:cell wall organization"/>
    <property type="evidence" value="ECO:0007669"/>
    <property type="project" value="UniProtKB-KW"/>
</dbReference>
<comment type="similarity">
    <text evidence="2">Belongs to the glycosyl hydrolase 81 family.</text>
</comment>
<dbReference type="GO" id="GO:0052861">
    <property type="term" value="F:endo-1,3(4)-beta-glucanase activity"/>
    <property type="evidence" value="ECO:0007669"/>
    <property type="project" value="InterPro"/>
</dbReference>
<dbReference type="GO" id="GO:0042973">
    <property type="term" value="F:glucan endo-1,3-beta-D-glucosidase activity"/>
    <property type="evidence" value="ECO:0007669"/>
    <property type="project" value="UniProtKB-EC"/>
</dbReference>
<evidence type="ECO:0000256" key="9">
    <source>
        <dbReference type="SAM" id="SignalP"/>
    </source>
</evidence>
<comment type="catalytic activity">
    <reaction evidence="1">
        <text>Hydrolysis of (1-&gt;3)-beta-D-glucosidic linkages in (1-&gt;3)-beta-D-glucans.</text>
        <dbReference type="EC" id="3.2.1.39"/>
    </reaction>
</comment>
<feature type="domain" description="Glycosyl hydrolase family 81 N-terminal" evidence="10">
    <location>
        <begin position="118"/>
        <end position="334"/>
    </location>
</feature>
<protein>
    <recommendedName>
        <fullName evidence="3">glucan endo-1,3-beta-D-glucosidase</fullName>
        <ecNumber evidence="3">3.2.1.39</ecNumber>
    </recommendedName>
</protein>
<dbReference type="PROSITE" id="PS52008">
    <property type="entry name" value="GH81"/>
    <property type="match status" value="1"/>
</dbReference>
<dbReference type="Pfam" id="PF17652">
    <property type="entry name" value="Glyco_hydro81C"/>
    <property type="match status" value="1"/>
</dbReference>
<sequence length="828" mass="88699">MSFVFCLWAARLFSLAAAAIGPIDTSTPSIPGGTVVSAAPPGPFFQDFKPPFPTTGWWVGYAAAPSQDSVVAGPLPYMSRALDTGFQFGISNTRNFDGTSIIQTTQMDWEASYVQNPNSHTSHKATAWDTQSVTIKYFAASGAGFTTYAVPGSPYITLNYNAATILLTSRNGNILSINGNTIGSSSVTATGTKFTVTNAAGTYTIYSLGGSISLTATQTTLTGSAIFTGVIRLARVTTESTSQAILDQYSANYPTSVALDYTFSGDTSTMSFTWNVVGNAANLLHLSFPHHRKRLASPKLVTGLSYLGTKGYMKPVLGNVWRLSYALPTITWLPPRVPQASCTQQIIQALEYEIAHLTVAVPGDFYYWGKAFQANSRLALIADHMGRQDLIPAVISNLKQSFAYWTSNSGSTRAAYETAWGGVVDGPGATDPNIDFGNGYYNDHHFHYGYMLHGAAVIAKYDSAWWNTNKALITAFARDIGNPSTSDKFFTVARCKDWFAGHSWASGIANGGGSRDEESSGEAMNAYYGLILFADILGNADFKNWARLLWATELDGVQTYWHLYPNANDPDTPYPEQGLRNLVTIGNVMDYQAGAWLFWGAQRSEIAAIQILPVTPINEGLYDTAWITSVWSYVAAEMVDPSVGDDWKSIIQMAYGEISPQTAFSRSTNITAWGYTTSQAYLLYHLATRKNTGGGNICTAGAANPSGTFTLRAPSGKFVTSTAAAPNLVASGATGTPFTFAYMPGGGSIFNTANSQYVTADQNGAAPLAAARATAQAWESFKVVQQSDGTYVLQAGVNLKYITLDSTGALVNSGASISAATKFTLTAH</sequence>
<dbReference type="CDD" id="cd00257">
    <property type="entry name" value="beta-trefoil_FSCN-like"/>
    <property type="match status" value="1"/>
</dbReference>
<evidence type="ECO:0000256" key="7">
    <source>
        <dbReference type="ARBA" id="ARBA00023316"/>
    </source>
</evidence>
<dbReference type="EC" id="3.2.1.39" evidence="3"/>
<accession>A0AAD7EU54</accession>
<gene>
    <name evidence="12" type="ORF">DFH08DRAFT_998367</name>
</gene>
<keyword evidence="4 12" id="KW-0378">Hydrolase</keyword>
<dbReference type="EMBL" id="JARIHO010000016">
    <property type="protein sequence ID" value="KAJ7349001.1"/>
    <property type="molecule type" value="Genomic_DNA"/>
</dbReference>
<evidence type="ECO:0000256" key="8">
    <source>
        <dbReference type="ARBA" id="ARBA00023326"/>
    </source>
</evidence>
<keyword evidence="6" id="KW-0326">Glycosidase</keyword>
<dbReference type="Proteomes" id="UP001218218">
    <property type="component" value="Unassembled WGS sequence"/>
</dbReference>
<evidence type="ECO:0000256" key="4">
    <source>
        <dbReference type="ARBA" id="ARBA00022801"/>
    </source>
</evidence>
<dbReference type="SUPFAM" id="SSF50405">
    <property type="entry name" value="Actin-crosslinking proteins"/>
    <property type="match status" value="1"/>
</dbReference>
<proteinExistence type="inferred from homology"/>
<evidence type="ECO:0000313" key="13">
    <source>
        <dbReference type="Proteomes" id="UP001218218"/>
    </source>
</evidence>
<evidence type="ECO:0000259" key="10">
    <source>
        <dbReference type="Pfam" id="PF03639"/>
    </source>
</evidence>
<dbReference type="PANTHER" id="PTHR31983:SF0">
    <property type="entry name" value="GLUCAN ENDO-1,3-BETA-D-GLUCOSIDASE 2"/>
    <property type="match status" value="1"/>
</dbReference>
<dbReference type="Pfam" id="PF03639">
    <property type="entry name" value="Glyco_hydro_81"/>
    <property type="match status" value="1"/>
</dbReference>
<name>A0AAD7EU54_9AGAR</name>
<evidence type="ECO:0000256" key="5">
    <source>
        <dbReference type="ARBA" id="ARBA00023277"/>
    </source>
</evidence>
<feature type="signal peptide" evidence="9">
    <location>
        <begin position="1"/>
        <end position="18"/>
    </location>
</feature>
<organism evidence="12 13">
    <name type="scientific">Mycena albidolilacea</name>
    <dbReference type="NCBI Taxonomy" id="1033008"/>
    <lineage>
        <taxon>Eukaryota</taxon>
        <taxon>Fungi</taxon>
        <taxon>Dikarya</taxon>
        <taxon>Basidiomycota</taxon>
        <taxon>Agaricomycotina</taxon>
        <taxon>Agaricomycetes</taxon>
        <taxon>Agaricomycetidae</taxon>
        <taxon>Agaricales</taxon>
        <taxon>Marasmiineae</taxon>
        <taxon>Mycenaceae</taxon>
        <taxon>Mycena</taxon>
    </lineage>
</organism>
<evidence type="ECO:0000256" key="2">
    <source>
        <dbReference type="ARBA" id="ARBA00010730"/>
    </source>
</evidence>
<dbReference type="AlphaFoldDB" id="A0AAD7EU54"/>
<dbReference type="InterPro" id="IPR005200">
    <property type="entry name" value="Endo-beta-glucanase"/>
</dbReference>
<evidence type="ECO:0000256" key="3">
    <source>
        <dbReference type="ARBA" id="ARBA00012780"/>
    </source>
</evidence>
<dbReference type="Gene3D" id="2.70.98.30">
    <property type="entry name" value="Golgi alpha-mannosidase II, domain 4"/>
    <property type="match status" value="1"/>
</dbReference>
<evidence type="ECO:0000259" key="11">
    <source>
        <dbReference type="Pfam" id="PF17652"/>
    </source>
</evidence>
<feature type="domain" description="Glycosyl hydrolase family 81 C-terminal" evidence="11">
    <location>
        <begin position="342"/>
        <end position="666"/>
    </location>
</feature>
<reference evidence="12" key="1">
    <citation type="submission" date="2023-03" db="EMBL/GenBank/DDBJ databases">
        <title>Massive genome expansion in bonnet fungi (Mycena s.s.) driven by repeated elements and novel gene families across ecological guilds.</title>
        <authorList>
            <consortium name="Lawrence Berkeley National Laboratory"/>
            <person name="Harder C.B."/>
            <person name="Miyauchi S."/>
            <person name="Viragh M."/>
            <person name="Kuo A."/>
            <person name="Thoen E."/>
            <person name="Andreopoulos B."/>
            <person name="Lu D."/>
            <person name="Skrede I."/>
            <person name="Drula E."/>
            <person name="Henrissat B."/>
            <person name="Morin E."/>
            <person name="Kohler A."/>
            <person name="Barry K."/>
            <person name="LaButti K."/>
            <person name="Morin E."/>
            <person name="Salamov A."/>
            <person name="Lipzen A."/>
            <person name="Mereny Z."/>
            <person name="Hegedus B."/>
            <person name="Baldrian P."/>
            <person name="Stursova M."/>
            <person name="Weitz H."/>
            <person name="Taylor A."/>
            <person name="Grigoriev I.V."/>
            <person name="Nagy L.G."/>
            <person name="Martin F."/>
            <person name="Kauserud H."/>
        </authorList>
    </citation>
    <scope>NUCLEOTIDE SEQUENCE</scope>
    <source>
        <strain evidence="12">CBHHK002</strain>
    </source>
</reference>
<keyword evidence="9" id="KW-0732">Signal</keyword>
<evidence type="ECO:0000256" key="6">
    <source>
        <dbReference type="ARBA" id="ARBA00023295"/>
    </source>
</evidence>
<keyword evidence="5" id="KW-0119">Carbohydrate metabolism</keyword>
<comment type="caution">
    <text evidence="12">The sequence shown here is derived from an EMBL/GenBank/DDBJ whole genome shotgun (WGS) entry which is preliminary data.</text>
</comment>
<keyword evidence="7" id="KW-0961">Cell wall biogenesis/degradation</keyword>
<dbReference type="InterPro" id="IPR040720">
    <property type="entry name" value="GH81_C"/>
</dbReference>
<keyword evidence="8" id="KW-0624">Polysaccharide degradation</keyword>
<evidence type="ECO:0000256" key="1">
    <source>
        <dbReference type="ARBA" id="ARBA00000382"/>
    </source>
</evidence>
<dbReference type="InterPro" id="IPR040451">
    <property type="entry name" value="GH81_N"/>
</dbReference>
<feature type="chain" id="PRO_5042231954" description="glucan endo-1,3-beta-D-glucosidase" evidence="9">
    <location>
        <begin position="19"/>
        <end position="828"/>
    </location>
</feature>
<dbReference type="GO" id="GO:0000272">
    <property type="term" value="P:polysaccharide catabolic process"/>
    <property type="evidence" value="ECO:0007669"/>
    <property type="project" value="UniProtKB-KW"/>
</dbReference>
<dbReference type="InterPro" id="IPR008999">
    <property type="entry name" value="Actin-crosslinking"/>
</dbReference>
<keyword evidence="13" id="KW-1185">Reference proteome</keyword>
<dbReference type="Gene3D" id="2.80.10.50">
    <property type="match status" value="1"/>
</dbReference>
<dbReference type="PANTHER" id="PTHR31983">
    <property type="entry name" value="ENDO-1,3(4)-BETA-GLUCANASE 1"/>
    <property type="match status" value="1"/>
</dbReference>
<evidence type="ECO:0000313" key="12">
    <source>
        <dbReference type="EMBL" id="KAJ7349001.1"/>
    </source>
</evidence>